<dbReference type="SUPFAM" id="SSF52343">
    <property type="entry name" value="Ferredoxin reductase-like, C-terminal NADP-linked domain"/>
    <property type="match status" value="1"/>
</dbReference>
<dbReference type="PANTHER" id="PTHR43396">
    <property type="entry name" value="FLAVOHEMOPROTEIN"/>
    <property type="match status" value="1"/>
</dbReference>
<evidence type="ECO:0000256" key="5">
    <source>
        <dbReference type="ARBA" id="ARBA00022621"/>
    </source>
</evidence>
<dbReference type="PROSITE" id="PS51384">
    <property type="entry name" value="FAD_FR"/>
    <property type="match status" value="1"/>
</dbReference>
<gene>
    <name evidence="17" type="ORF">OHT53_29505</name>
</gene>
<evidence type="ECO:0000256" key="9">
    <source>
        <dbReference type="ARBA" id="ARBA00023004"/>
    </source>
</evidence>
<evidence type="ECO:0000259" key="15">
    <source>
        <dbReference type="PROSITE" id="PS01033"/>
    </source>
</evidence>
<dbReference type="Gene3D" id="1.10.490.10">
    <property type="entry name" value="Globins"/>
    <property type="match status" value="1"/>
</dbReference>
<evidence type="ECO:0000256" key="3">
    <source>
        <dbReference type="ARBA" id="ARBA00012229"/>
    </source>
</evidence>
<keyword evidence="5 14" id="KW-0561">Oxygen transport</keyword>
<dbReference type="GeneID" id="93765205"/>
<comment type="similarity">
    <text evidence="14">Belongs to the globin family.</text>
</comment>
<evidence type="ECO:0000256" key="12">
    <source>
        <dbReference type="ARBA" id="ARBA00048649"/>
    </source>
</evidence>
<comment type="cofactor">
    <cofactor evidence="1">
        <name>heme b</name>
        <dbReference type="ChEBI" id="CHEBI:60344"/>
    </cofactor>
</comment>
<accession>A0ABZ1R5L9</accession>
<reference evidence="17" key="1">
    <citation type="submission" date="2022-10" db="EMBL/GenBank/DDBJ databases">
        <title>The complete genomes of actinobacterial strains from the NBC collection.</title>
        <authorList>
            <person name="Joergensen T.S."/>
            <person name="Alvarez Arevalo M."/>
            <person name="Sterndorff E.B."/>
            <person name="Faurdal D."/>
            <person name="Vuksanovic O."/>
            <person name="Mourched A.-S."/>
            <person name="Charusanti P."/>
            <person name="Shaw S."/>
            <person name="Blin K."/>
            <person name="Weber T."/>
        </authorList>
    </citation>
    <scope>NUCLEOTIDE SEQUENCE</scope>
    <source>
        <strain evidence="17">NBC_00302</strain>
    </source>
</reference>
<dbReference type="InterPro" id="IPR009050">
    <property type="entry name" value="Globin-like_sf"/>
</dbReference>
<organism evidence="17 18">
    <name type="scientific">Streptomyces bobili</name>
    <dbReference type="NCBI Taxonomy" id="67280"/>
    <lineage>
        <taxon>Bacteria</taxon>
        <taxon>Bacillati</taxon>
        <taxon>Actinomycetota</taxon>
        <taxon>Actinomycetes</taxon>
        <taxon>Kitasatosporales</taxon>
        <taxon>Streptomycetaceae</taxon>
        <taxon>Streptomyces</taxon>
    </lineage>
</organism>
<comment type="catalytic activity">
    <reaction evidence="12">
        <text>2 nitric oxide + NADH + 2 O2 = 2 nitrate + NAD(+) + H(+)</text>
        <dbReference type="Rhea" id="RHEA:19469"/>
        <dbReference type="ChEBI" id="CHEBI:15378"/>
        <dbReference type="ChEBI" id="CHEBI:15379"/>
        <dbReference type="ChEBI" id="CHEBI:16480"/>
        <dbReference type="ChEBI" id="CHEBI:17632"/>
        <dbReference type="ChEBI" id="CHEBI:57540"/>
        <dbReference type="ChEBI" id="CHEBI:57945"/>
        <dbReference type="EC" id="1.14.12.17"/>
    </reaction>
</comment>
<dbReference type="PANTHER" id="PTHR43396:SF3">
    <property type="entry name" value="FLAVOHEMOPROTEIN"/>
    <property type="match status" value="1"/>
</dbReference>
<dbReference type="InterPro" id="IPR017927">
    <property type="entry name" value="FAD-bd_FR_type"/>
</dbReference>
<dbReference type="InterPro" id="IPR039261">
    <property type="entry name" value="FNR_nucleotide-bd"/>
</dbReference>
<keyword evidence="14" id="KW-0813">Transport</keyword>
<evidence type="ECO:0000313" key="17">
    <source>
        <dbReference type="EMBL" id="WUN89931.1"/>
    </source>
</evidence>
<dbReference type="InterPro" id="IPR012292">
    <property type="entry name" value="Globin/Proto"/>
</dbReference>
<sequence>MLSEQSAATVRATLPVVGAAIGEITERFYAGLFEARPELLRDLFNRGNQAAGTQRQALAGSIAAFATHLVERPGGRPDAMLARIAHKHASLGVAPEQYALVHEHLFAAIAAVLGEAVTPQVAAAWDEVYWLMANALIAIEKRLHEESGGPVWRAWEVVERVAETADVVTFRLRPVDGGPVRDFRAGQYVSVRAELPDGARQIRQYSLSGTPGDTLRQISVKRVPGGTTPEGEVSNHLHARVTEGSVLELSEPYGDLVLDDTPDTPLLLASAGIGVTPITAMLAHLAATGHRAPVTVVHADRSPADHALRGEHEAYTAKLPEASVHLWYEQDAPEGTRTGLADLADVPVRPGTRAYLCGPLPFMRAVRAQLIEKGVAPADVHYEVFGPDLWLAAA</sequence>
<dbReference type="EMBL" id="CP108038">
    <property type="protein sequence ID" value="WUN89931.1"/>
    <property type="molecule type" value="Genomic_DNA"/>
</dbReference>
<proteinExistence type="inferred from homology"/>
<dbReference type="Pfam" id="PF00970">
    <property type="entry name" value="FAD_binding_6"/>
    <property type="match status" value="1"/>
</dbReference>
<keyword evidence="4 14" id="KW-0349">Heme</keyword>
<dbReference type="EC" id="1.14.12.17" evidence="3"/>
<dbReference type="InterPro" id="IPR008333">
    <property type="entry name" value="Cbr1-like_FAD-bd_dom"/>
</dbReference>
<evidence type="ECO:0000256" key="11">
    <source>
        <dbReference type="ARBA" id="ARBA00023027"/>
    </source>
</evidence>
<dbReference type="Proteomes" id="UP001432071">
    <property type="component" value="Chromosome"/>
</dbReference>
<evidence type="ECO:0000256" key="7">
    <source>
        <dbReference type="ARBA" id="ARBA00022723"/>
    </source>
</evidence>
<keyword evidence="10" id="KW-0411">Iron-sulfur</keyword>
<keyword evidence="18" id="KW-1185">Reference proteome</keyword>
<protein>
    <recommendedName>
        <fullName evidence="3">nitric oxide dioxygenase</fullName>
        <ecNumber evidence="3">1.14.12.17</ecNumber>
    </recommendedName>
</protein>
<feature type="domain" description="FAD-binding FR-type" evidence="16">
    <location>
        <begin position="150"/>
        <end position="259"/>
    </location>
</feature>
<dbReference type="RefSeq" id="WP_328736670.1">
    <property type="nucleotide sequence ID" value="NZ_CP108038.1"/>
</dbReference>
<evidence type="ECO:0000256" key="1">
    <source>
        <dbReference type="ARBA" id="ARBA00001970"/>
    </source>
</evidence>
<dbReference type="PRINTS" id="PR00410">
    <property type="entry name" value="PHEHYDRXLASE"/>
</dbReference>
<dbReference type="Pfam" id="PF00042">
    <property type="entry name" value="Globin"/>
    <property type="match status" value="1"/>
</dbReference>
<keyword evidence="8" id="KW-0521">NADP</keyword>
<dbReference type="PROSITE" id="PS01033">
    <property type="entry name" value="GLOBIN"/>
    <property type="match status" value="1"/>
</dbReference>
<evidence type="ECO:0000256" key="6">
    <source>
        <dbReference type="ARBA" id="ARBA00022714"/>
    </source>
</evidence>
<evidence type="ECO:0000256" key="14">
    <source>
        <dbReference type="RuleBase" id="RU000356"/>
    </source>
</evidence>
<dbReference type="InterPro" id="IPR001433">
    <property type="entry name" value="OxRdtase_FAD/NAD-bd"/>
</dbReference>
<name>A0ABZ1R5L9_9ACTN</name>
<keyword evidence="7" id="KW-0479">Metal-binding</keyword>
<evidence type="ECO:0000256" key="4">
    <source>
        <dbReference type="ARBA" id="ARBA00022617"/>
    </source>
</evidence>
<evidence type="ECO:0000259" key="16">
    <source>
        <dbReference type="PROSITE" id="PS51384"/>
    </source>
</evidence>
<dbReference type="InterPro" id="IPR017938">
    <property type="entry name" value="Riboflavin_synthase-like_b-brl"/>
</dbReference>
<dbReference type="CDD" id="cd14782">
    <property type="entry name" value="FHb-globin_2"/>
    <property type="match status" value="1"/>
</dbReference>
<evidence type="ECO:0000256" key="2">
    <source>
        <dbReference type="ARBA" id="ARBA00006401"/>
    </source>
</evidence>
<keyword evidence="11" id="KW-0520">NAD</keyword>
<dbReference type="CDD" id="cd06184">
    <property type="entry name" value="flavohem_like_fad_nad_binding"/>
    <property type="match status" value="1"/>
</dbReference>
<keyword evidence="6" id="KW-0001">2Fe-2S</keyword>
<comment type="similarity">
    <text evidence="2">In the C-terminal section; belongs to the flavoprotein pyridine nucleotide cytochrome reductase family.</text>
</comment>
<dbReference type="Gene3D" id="2.40.30.10">
    <property type="entry name" value="Translation factors"/>
    <property type="match status" value="1"/>
</dbReference>
<dbReference type="SUPFAM" id="SSF63380">
    <property type="entry name" value="Riboflavin synthase domain-like"/>
    <property type="match status" value="1"/>
</dbReference>
<evidence type="ECO:0000313" key="18">
    <source>
        <dbReference type="Proteomes" id="UP001432071"/>
    </source>
</evidence>
<feature type="domain" description="Globin" evidence="15">
    <location>
        <begin position="1"/>
        <end position="141"/>
    </location>
</feature>
<evidence type="ECO:0000256" key="10">
    <source>
        <dbReference type="ARBA" id="ARBA00023014"/>
    </source>
</evidence>
<dbReference type="Pfam" id="PF00175">
    <property type="entry name" value="NAD_binding_1"/>
    <property type="match status" value="1"/>
</dbReference>
<dbReference type="SUPFAM" id="SSF46458">
    <property type="entry name" value="Globin-like"/>
    <property type="match status" value="1"/>
</dbReference>
<evidence type="ECO:0000256" key="13">
    <source>
        <dbReference type="ARBA" id="ARBA00049433"/>
    </source>
</evidence>
<keyword evidence="9" id="KW-0408">Iron</keyword>
<dbReference type="InterPro" id="IPR000971">
    <property type="entry name" value="Globin"/>
</dbReference>
<comment type="catalytic activity">
    <reaction evidence="13">
        <text>2 nitric oxide + NADPH + 2 O2 = 2 nitrate + NADP(+) + H(+)</text>
        <dbReference type="Rhea" id="RHEA:19465"/>
        <dbReference type="ChEBI" id="CHEBI:15378"/>
        <dbReference type="ChEBI" id="CHEBI:15379"/>
        <dbReference type="ChEBI" id="CHEBI:16480"/>
        <dbReference type="ChEBI" id="CHEBI:17632"/>
        <dbReference type="ChEBI" id="CHEBI:57783"/>
        <dbReference type="ChEBI" id="CHEBI:58349"/>
        <dbReference type="EC" id="1.14.12.17"/>
    </reaction>
</comment>
<evidence type="ECO:0000256" key="8">
    <source>
        <dbReference type="ARBA" id="ARBA00022857"/>
    </source>
</evidence>
<dbReference type="Gene3D" id="3.40.50.80">
    <property type="entry name" value="Nucleotide-binding domain of ferredoxin-NADP reductase (FNR) module"/>
    <property type="match status" value="1"/>
</dbReference>